<organism evidence="1 2">
    <name type="scientific">Brucella intermedia 229E</name>
    <dbReference type="NCBI Taxonomy" id="1337887"/>
    <lineage>
        <taxon>Bacteria</taxon>
        <taxon>Pseudomonadati</taxon>
        <taxon>Pseudomonadota</taxon>
        <taxon>Alphaproteobacteria</taxon>
        <taxon>Hyphomicrobiales</taxon>
        <taxon>Brucellaceae</taxon>
        <taxon>Brucella/Ochrobactrum group</taxon>
        <taxon>Brucella</taxon>
    </lineage>
</organism>
<reference evidence="1" key="1">
    <citation type="journal article" date="2014" name="FEMS Microbiol. Lett.">
        <title>Genome sequencing analysis reveals virulence-related gene content of Ochrobactrum intermedium strain 229E, a urease-positive strain isolated from the human gastric niche.</title>
        <authorList>
            <person name="Kulkarni G.J."/>
            <person name="Shetty S."/>
            <person name="Dharne M.S."/>
            <person name="Shouche Y.S."/>
        </authorList>
    </citation>
    <scope>NUCLEOTIDE SEQUENCE [LARGE SCALE GENOMIC DNA]</scope>
    <source>
        <strain evidence="1">229E</strain>
    </source>
</reference>
<accession>U4VHF0</accession>
<name>U4VHF0_9HYPH</name>
<gene>
    <name evidence="1" type="ORF">Q644_17570</name>
</gene>
<proteinExistence type="predicted"/>
<protein>
    <submittedName>
        <fullName evidence="1">Uncharacterized protein</fullName>
    </submittedName>
</protein>
<dbReference type="EMBL" id="ASXJ01000094">
    <property type="protein sequence ID" value="ERM02307.1"/>
    <property type="molecule type" value="Genomic_DNA"/>
</dbReference>
<comment type="caution">
    <text evidence="1">The sequence shown here is derived from an EMBL/GenBank/DDBJ whole genome shotgun (WGS) entry which is preliminary data.</text>
</comment>
<dbReference type="AlphaFoldDB" id="U4VHF0"/>
<evidence type="ECO:0000313" key="1">
    <source>
        <dbReference type="EMBL" id="ERM02307.1"/>
    </source>
</evidence>
<sequence length="126" mass="14600">MGVFRIENTGLGERLRIKFVKYNTFFADVSEEISPFLDPRVHLTQRMDNEVYRSLHITQAHKPVFGFSPELKVRQLTIVDDNQQVKIRTIAFAGMRFIHLCAARIRSEQNGLVECSPPFHRTGRLV</sequence>
<dbReference type="Proteomes" id="UP000016842">
    <property type="component" value="Unassembled WGS sequence"/>
</dbReference>
<evidence type="ECO:0000313" key="2">
    <source>
        <dbReference type="Proteomes" id="UP000016842"/>
    </source>
</evidence>